<reference evidence="3" key="1">
    <citation type="submission" date="2017-09" db="EMBL/GenBank/DDBJ databases">
        <title>Depth-based differentiation of microbial function through sediment-hosted aquifers and enrichment of novel symbionts in the deep terrestrial subsurface.</title>
        <authorList>
            <person name="Probst A.J."/>
            <person name="Ladd B."/>
            <person name="Jarett J.K."/>
            <person name="Geller-Mcgrath D.E."/>
            <person name="Sieber C.M.K."/>
            <person name="Emerson J.B."/>
            <person name="Anantharaman K."/>
            <person name="Thomas B.C."/>
            <person name="Malmstrom R."/>
            <person name="Stieglmeier M."/>
            <person name="Klingl A."/>
            <person name="Woyke T."/>
            <person name="Ryan C.M."/>
            <person name="Banfield J.F."/>
        </authorList>
    </citation>
    <scope>NUCLEOTIDE SEQUENCE [LARGE SCALE GENOMIC DNA]</scope>
</reference>
<evidence type="ECO:0000256" key="1">
    <source>
        <dbReference type="SAM" id="Phobius"/>
    </source>
</evidence>
<keyword evidence="1" id="KW-0812">Transmembrane</keyword>
<name>A0A2M6W210_9BACT</name>
<proteinExistence type="predicted"/>
<comment type="caution">
    <text evidence="2">The sequence shown here is derived from an EMBL/GenBank/DDBJ whole genome shotgun (WGS) entry which is preliminary data.</text>
</comment>
<feature type="transmembrane region" description="Helical" evidence="1">
    <location>
        <begin position="7"/>
        <end position="30"/>
    </location>
</feature>
<organism evidence="2 3">
    <name type="scientific">Candidatus Magasanikbacteria bacterium CG10_big_fil_rev_8_21_14_0_10_43_6</name>
    <dbReference type="NCBI Taxonomy" id="1974650"/>
    <lineage>
        <taxon>Bacteria</taxon>
        <taxon>Candidatus Magasanikiibacteriota</taxon>
    </lineage>
</organism>
<keyword evidence="1" id="KW-0472">Membrane</keyword>
<evidence type="ECO:0000313" key="3">
    <source>
        <dbReference type="Proteomes" id="UP000229362"/>
    </source>
</evidence>
<sequence>MMDLRKRIFILVSVVVGITLAILLFLFVFYNKAEKEPEIEIPEGPEIVYDSQGAVVYDPTGANPTVTTSVVVVPPSDEGAEERFVRHLARTFVERFGSYSNQNDNRHIEEVLLLSSPSMQAWIRSQPVEQSTNYSGMTTQVIESDVVVFQPSKAVVSVGVQQVVQREGQQEERNYRNGRVELIRVGDEWQIDALYWDT</sequence>
<protein>
    <submittedName>
        <fullName evidence="2">Uncharacterized protein</fullName>
    </submittedName>
</protein>
<dbReference type="AlphaFoldDB" id="A0A2M6W210"/>
<dbReference type="EMBL" id="PFBZ01000057">
    <property type="protein sequence ID" value="PIT86765.1"/>
    <property type="molecule type" value="Genomic_DNA"/>
</dbReference>
<dbReference type="Proteomes" id="UP000229362">
    <property type="component" value="Unassembled WGS sequence"/>
</dbReference>
<gene>
    <name evidence="2" type="ORF">COU33_01330</name>
</gene>
<keyword evidence="1" id="KW-1133">Transmembrane helix</keyword>
<evidence type="ECO:0000313" key="2">
    <source>
        <dbReference type="EMBL" id="PIT86765.1"/>
    </source>
</evidence>
<accession>A0A2M6W210</accession>